<dbReference type="RefSeq" id="WP_133452527.1">
    <property type="nucleotide sequence ID" value="NZ_SCWF01000015.1"/>
</dbReference>
<sequence length="311" mass="33887">MQKLTEKLKLNIQFFATPSYPEANLQTVSTLDNYPEKSIDHVYRFEQSLKDFQNALGISRLMPVAEGVTIKFYGKPTVTLADGNVPEGDLIPLSYVTPAVESTKELTLKKYRKATSGEAIQRYGKDKAVELTDDALLKEIQKNIRKDMFTLVQSGSAQTSLNAANGLQAALATVWGSLQTIFEDDTVRPIVFVHPMDIAQAIADKQLSLETTFGLNYYTDVTGTVVFSSTQVTKGSIYATAAENLVVAYISADSSDLAQTFALTSDDTGFIGMTHFVSHETLTQQTLAVSGVLMYPERLDGIVKVALSAGA</sequence>
<dbReference type="EMBL" id="SCWF01000015">
    <property type="protein sequence ID" value="TDM12662.1"/>
    <property type="molecule type" value="Genomic_DNA"/>
</dbReference>
<reference evidence="1 2" key="1">
    <citation type="submission" date="2019-01" db="EMBL/GenBank/DDBJ databases">
        <title>Draft genome sequences of the type strains of six Macrococcus species.</title>
        <authorList>
            <person name="Mazhar S."/>
            <person name="Altermann E."/>
            <person name="Hill C."/>
            <person name="Mcauliffe O."/>
        </authorList>
    </citation>
    <scope>NUCLEOTIDE SEQUENCE [LARGE SCALE GENOMIC DNA]</scope>
    <source>
        <strain evidence="1 2">ATCC 51825</strain>
    </source>
</reference>
<dbReference type="AlphaFoldDB" id="A0A4R6BWS1"/>
<evidence type="ECO:0000313" key="1">
    <source>
        <dbReference type="EMBL" id="TDM12662.1"/>
    </source>
</evidence>
<protein>
    <submittedName>
        <fullName evidence="1">Phage capsid protein</fullName>
    </submittedName>
</protein>
<organism evidence="1 2">
    <name type="scientific">Macrococcus bovicus</name>
    <dbReference type="NCBI Taxonomy" id="69968"/>
    <lineage>
        <taxon>Bacteria</taxon>
        <taxon>Bacillati</taxon>
        <taxon>Bacillota</taxon>
        <taxon>Bacilli</taxon>
        <taxon>Bacillales</taxon>
        <taxon>Staphylococcaceae</taxon>
        <taxon>Macrococcus</taxon>
    </lineage>
</organism>
<dbReference type="Proteomes" id="UP000294843">
    <property type="component" value="Unassembled WGS sequence"/>
</dbReference>
<proteinExistence type="predicted"/>
<dbReference type="OrthoDB" id="2177420at2"/>
<gene>
    <name evidence="1" type="ORF">ERX55_10415</name>
</gene>
<comment type="caution">
    <text evidence="1">The sequence shown here is derived from an EMBL/GenBank/DDBJ whole genome shotgun (WGS) entry which is preliminary data.</text>
</comment>
<accession>A0A4R6BWS1</accession>
<name>A0A4R6BWS1_9STAP</name>
<keyword evidence="2" id="KW-1185">Reference proteome</keyword>
<evidence type="ECO:0000313" key="2">
    <source>
        <dbReference type="Proteomes" id="UP000294843"/>
    </source>
</evidence>